<comment type="similarity">
    <text evidence="2 4">Belongs to the peptidase S9A family.</text>
</comment>
<dbReference type="PANTHER" id="PTHR42881">
    <property type="entry name" value="PROLYL ENDOPEPTIDASE"/>
    <property type="match status" value="1"/>
</dbReference>
<dbReference type="InterPro" id="IPR002470">
    <property type="entry name" value="Peptidase_S9A"/>
</dbReference>
<dbReference type="GO" id="GO:0004252">
    <property type="term" value="F:serine-type endopeptidase activity"/>
    <property type="evidence" value="ECO:0007669"/>
    <property type="project" value="UniProtKB-UniRule"/>
</dbReference>
<dbReference type="SUPFAM" id="SSF53474">
    <property type="entry name" value="alpha/beta-Hydrolases"/>
    <property type="match status" value="1"/>
</dbReference>
<keyword evidence="4" id="KW-0645">Protease</keyword>
<evidence type="ECO:0000313" key="7">
    <source>
        <dbReference type="WBParaSite" id="nRc.2.0.1.t31053-RA"/>
    </source>
</evidence>
<reference evidence="7" key="1">
    <citation type="submission" date="2022-11" db="UniProtKB">
        <authorList>
            <consortium name="WormBaseParasite"/>
        </authorList>
    </citation>
    <scope>IDENTIFICATION</scope>
</reference>
<dbReference type="EC" id="3.4.21.-" evidence="4"/>
<proteinExistence type="inferred from homology"/>
<dbReference type="OMA" id="IYSANQF"/>
<dbReference type="GO" id="GO:0005829">
    <property type="term" value="C:cytosol"/>
    <property type="evidence" value="ECO:0007669"/>
    <property type="project" value="TreeGrafter"/>
</dbReference>
<protein>
    <recommendedName>
        <fullName evidence="3 4">Prolyl endopeptidase</fullName>
        <ecNumber evidence="4">3.4.21.-</ecNumber>
    </recommendedName>
</protein>
<name>A0A915JY88_ROMCU</name>
<dbReference type="InterPro" id="IPR001375">
    <property type="entry name" value="Peptidase_S9_cat"/>
</dbReference>
<dbReference type="Pfam" id="PF00326">
    <property type="entry name" value="Peptidase_S9"/>
    <property type="match status" value="1"/>
</dbReference>
<evidence type="ECO:0000256" key="1">
    <source>
        <dbReference type="ARBA" id="ARBA00001070"/>
    </source>
</evidence>
<feature type="domain" description="Peptidase S9 prolyl oligopeptidase catalytic" evidence="5">
    <location>
        <begin position="1"/>
        <end position="111"/>
    </location>
</feature>
<sequence>MDMLRYQNFTIGQAWIPEYGCSDNEEEFEFLVKYSPLHNVKCPQSHDDHYPAMLLMTADHDDRVVPSHSLKFIAQLYYEFRNVDVARKPIIIRVEVRAGHGFGKPTSKIIEGKHGVLKQNADGSPE</sequence>
<keyword evidence="6" id="KW-1185">Reference proteome</keyword>
<dbReference type="PANTHER" id="PTHR42881:SF2">
    <property type="entry name" value="PROLYL ENDOPEPTIDASE"/>
    <property type="match status" value="1"/>
</dbReference>
<dbReference type="WBParaSite" id="nRc.2.0.1.t31053-RA">
    <property type="protein sequence ID" value="nRc.2.0.1.t31053-RA"/>
    <property type="gene ID" value="nRc.2.0.1.g31053"/>
</dbReference>
<accession>A0A915JY88</accession>
<dbReference type="Proteomes" id="UP000887565">
    <property type="component" value="Unplaced"/>
</dbReference>
<keyword evidence="4" id="KW-0720">Serine protease</keyword>
<evidence type="ECO:0000256" key="2">
    <source>
        <dbReference type="ARBA" id="ARBA00005228"/>
    </source>
</evidence>
<evidence type="ECO:0000313" key="6">
    <source>
        <dbReference type="Proteomes" id="UP000887565"/>
    </source>
</evidence>
<dbReference type="PRINTS" id="PR00862">
    <property type="entry name" value="PROLIGOPTASE"/>
</dbReference>
<organism evidence="6 7">
    <name type="scientific">Romanomermis culicivorax</name>
    <name type="common">Nematode worm</name>
    <dbReference type="NCBI Taxonomy" id="13658"/>
    <lineage>
        <taxon>Eukaryota</taxon>
        <taxon>Metazoa</taxon>
        <taxon>Ecdysozoa</taxon>
        <taxon>Nematoda</taxon>
        <taxon>Enoplea</taxon>
        <taxon>Dorylaimia</taxon>
        <taxon>Mermithida</taxon>
        <taxon>Mermithoidea</taxon>
        <taxon>Mermithidae</taxon>
        <taxon>Romanomermis</taxon>
    </lineage>
</organism>
<evidence type="ECO:0000256" key="4">
    <source>
        <dbReference type="RuleBase" id="RU368024"/>
    </source>
</evidence>
<dbReference type="AlphaFoldDB" id="A0A915JY88"/>
<evidence type="ECO:0000259" key="5">
    <source>
        <dbReference type="Pfam" id="PF00326"/>
    </source>
</evidence>
<dbReference type="InterPro" id="IPR051167">
    <property type="entry name" value="Prolyl_oligopep/macrocyclase"/>
</dbReference>
<keyword evidence="4" id="KW-0378">Hydrolase</keyword>
<dbReference type="GO" id="GO:0006508">
    <property type="term" value="P:proteolysis"/>
    <property type="evidence" value="ECO:0007669"/>
    <property type="project" value="UniProtKB-KW"/>
</dbReference>
<dbReference type="Gene3D" id="3.40.50.1820">
    <property type="entry name" value="alpha/beta hydrolase"/>
    <property type="match status" value="1"/>
</dbReference>
<dbReference type="InterPro" id="IPR029058">
    <property type="entry name" value="AB_hydrolase_fold"/>
</dbReference>
<evidence type="ECO:0000256" key="3">
    <source>
        <dbReference type="ARBA" id="ARBA00016310"/>
    </source>
</evidence>
<dbReference type="GO" id="GO:0070012">
    <property type="term" value="F:oligopeptidase activity"/>
    <property type="evidence" value="ECO:0007669"/>
    <property type="project" value="TreeGrafter"/>
</dbReference>
<comment type="catalytic activity">
    <reaction evidence="1">
        <text>Hydrolysis of Pro-|-Xaa &gt;&gt; Ala-|-Xaa in oligopeptides.</text>
        <dbReference type="EC" id="3.4.21.26"/>
    </reaction>
</comment>